<evidence type="ECO:0000313" key="2">
    <source>
        <dbReference type="EMBL" id="TID17924.1"/>
    </source>
</evidence>
<dbReference type="Proteomes" id="UP000298493">
    <property type="component" value="Unassembled WGS sequence"/>
</dbReference>
<reference evidence="2 3" key="1">
    <citation type="submission" date="2019-04" db="EMBL/GenBank/DDBJ databases">
        <title>High contiguity whole genome sequence and gene annotation resource for two Venturia nashicola isolates.</title>
        <authorList>
            <person name="Prokchorchik M."/>
            <person name="Won K."/>
            <person name="Lee Y."/>
            <person name="Choi E.D."/>
            <person name="Segonzac C."/>
            <person name="Sohn K.H."/>
        </authorList>
    </citation>
    <scope>NUCLEOTIDE SEQUENCE [LARGE SCALE GENOMIC DNA]</scope>
    <source>
        <strain evidence="2 3">PRI2</strain>
    </source>
</reference>
<sequence>MDSSKKKPIPPIVQSLLSRTLQILVYTAVVVKGTYTHMGPWAAIIALIVLELALIPYFGNIDTRLAHATWKFITSCFLLAPRLCDPARALQPGCWNELCTVFHVGVFIYAAWDLAMLFEVEQRQDECGREKLMLTSNVDLEVVIPFPETMSLWNH</sequence>
<evidence type="ECO:0000313" key="3">
    <source>
        <dbReference type="Proteomes" id="UP000298493"/>
    </source>
</evidence>
<keyword evidence="1" id="KW-1133">Transmembrane helix</keyword>
<organism evidence="2 3">
    <name type="scientific">Venturia nashicola</name>
    <dbReference type="NCBI Taxonomy" id="86259"/>
    <lineage>
        <taxon>Eukaryota</taxon>
        <taxon>Fungi</taxon>
        <taxon>Dikarya</taxon>
        <taxon>Ascomycota</taxon>
        <taxon>Pezizomycotina</taxon>
        <taxon>Dothideomycetes</taxon>
        <taxon>Pleosporomycetidae</taxon>
        <taxon>Venturiales</taxon>
        <taxon>Venturiaceae</taxon>
        <taxon>Venturia</taxon>
    </lineage>
</organism>
<dbReference type="EMBL" id="SNSC02000015">
    <property type="protein sequence ID" value="TID17924.1"/>
    <property type="molecule type" value="Genomic_DNA"/>
</dbReference>
<gene>
    <name evidence="2" type="ORF">E6O75_ATG10569</name>
</gene>
<name>A0A4Z1P267_9PEZI</name>
<accession>A0A4Z1P267</accession>
<keyword evidence="1" id="KW-0812">Transmembrane</keyword>
<evidence type="ECO:0000256" key="1">
    <source>
        <dbReference type="SAM" id="Phobius"/>
    </source>
</evidence>
<feature type="transmembrane region" description="Helical" evidence="1">
    <location>
        <begin position="41"/>
        <end position="59"/>
    </location>
</feature>
<protein>
    <submittedName>
        <fullName evidence="2">Multicopper oxidase abr1</fullName>
    </submittedName>
</protein>
<comment type="caution">
    <text evidence="2">The sequence shown here is derived from an EMBL/GenBank/DDBJ whole genome shotgun (WGS) entry which is preliminary data.</text>
</comment>
<proteinExistence type="predicted"/>
<keyword evidence="3" id="KW-1185">Reference proteome</keyword>
<keyword evidence="1" id="KW-0472">Membrane</keyword>
<dbReference type="AlphaFoldDB" id="A0A4Z1P267"/>
<dbReference type="OrthoDB" id="10380307at2759"/>